<feature type="domain" description="FAD-binding PCMH-type" evidence="4">
    <location>
        <begin position="111"/>
        <end position="297"/>
    </location>
</feature>
<dbReference type="InterPro" id="IPR006094">
    <property type="entry name" value="Oxid_FAD_bind_N"/>
</dbReference>
<dbReference type="InterPro" id="IPR016169">
    <property type="entry name" value="FAD-bd_PCMH_sub2"/>
</dbReference>
<keyword evidence="6" id="KW-1185">Reference proteome</keyword>
<comment type="caution">
    <text evidence="5">The sequence shown here is derived from an EMBL/GenBank/DDBJ whole genome shotgun (WGS) entry which is preliminary data.</text>
</comment>
<accession>A0ABR4IZ01</accession>
<organism evidence="5 6">
    <name type="scientific">Aspergillus pseudoustus</name>
    <dbReference type="NCBI Taxonomy" id="1810923"/>
    <lineage>
        <taxon>Eukaryota</taxon>
        <taxon>Fungi</taxon>
        <taxon>Dikarya</taxon>
        <taxon>Ascomycota</taxon>
        <taxon>Pezizomycotina</taxon>
        <taxon>Eurotiomycetes</taxon>
        <taxon>Eurotiomycetidae</taxon>
        <taxon>Eurotiales</taxon>
        <taxon>Aspergillaceae</taxon>
        <taxon>Aspergillus</taxon>
        <taxon>Aspergillus subgen. Nidulantes</taxon>
    </lineage>
</organism>
<feature type="signal peptide" evidence="3">
    <location>
        <begin position="1"/>
        <end position="18"/>
    </location>
</feature>
<dbReference type="EMBL" id="JBFXLU010000254">
    <property type="protein sequence ID" value="KAL2832787.1"/>
    <property type="molecule type" value="Genomic_DNA"/>
</dbReference>
<reference evidence="5 6" key="1">
    <citation type="submission" date="2024-07" db="EMBL/GenBank/DDBJ databases">
        <title>Section-level genome sequencing and comparative genomics of Aspergillus sections Usti and Cavernicolus.</title>
        <authorList>
            <consortium name="Lawrence Berkeley National Laboratory"/>
            <person name="Nybo J.L."/>
            <person name="Vesth T.C."/>
            <person name="Theobald S."/>
            <person name="Frisvad J.C."/>
            <person name="Larsen T.O."/>
            <person name="Kjaerboelling I."/>
            <person name="Rothschild-Mancinelli K."/>
            <person name="Lyhne E.K."/>
            <person name="Kogle M.E."/>
            <person name="Barry K."/>
            <person name="Clum A."/>
            <person name="Na H."/>
            <person name="Ledsgaard L."/>
            <person name="Lin J."/>
            <person name="Lipzen A."/>
            <person name="Kuo A."/>
            <person name="Riley R."/>
            <person name="Mondo S."/>
            <person name="Labutti K."/>
            <person name="Haridas S."/>
            <person name="Pangalinan J."/>
            <person name="Salamov A.A."/>
            <person name="Simmons B.A."/>
            <person name="Magnuson J.K."/>
            <person name="Chen J."/>
            <person name="Drula E."/>
            <person name="Henrissat B."/>
            <person name="Wiebenga A."/>
            <person name="Lubbers R.J."/>
            <person name="Gomes A.C."/>
            <person name="Makela M.R."/>
            <person name="Stajich J."/>
            <person name="Grigoriev I.V."/>
            <person name="Mortensen U.H."/>
            <person name="De Vries R.P."/>
            <person name="Baker S.E."/>
            <person name="Andersen M.R."/>
        </authorList>
    </citation>
    <scope>NUCLEOTIDE SEQUENCE [LARGE SCALE GENOMIC DNA]</scope>
    <source>
        <strain evidence="5 6">CBS 123904</strain>
    </source>
</reference>
<keyword evidence="3" id="KW-0732">Signal</keyword>
<dbReference type="PROSITE" id="PS51387">
    <property type="entry name" value="FAD_PCMH"/>
    <property type="match status" value="1"/>
</dbReference>
<evidence type="ECO:0000259" key="4">
    <source>
        <dbReference type="PROSITE" id="PS51387"/>
    </source>
</evidence>
<name>A0ABR4IZ01_9EURO</name>
<dbReference type="Pfam" id="PF08031">
    <property type="entry name" value="BBE"/>
    <property type="match status" value="1"/>
</dbReference>
<dbReference type="Gene3D" id="3.30.465.10">
    <property type="match status" value="2"/>
</dbReference>
<evidence type="ECO:0000256" key="3">
    <source>
        <dbReference type="SAM" id="SignalP"/>
    </source>
</evidence>
<dbReference type="InterPro" id="IPR012951">
    <property type="entry name" value="BBE"/>
</dbReference>
<evidence type="ECO:0000256" key="2">
    <source>
        <dbReference type="ARBA" id="ARBA00023002"/>
    </source>
</evidence>
<evidence type="ECO:0000256" key="1">
    <source>
        <dbReference type="ARBA" id="ARBA00005466"/>
    </source>
</evidence>
<gene>
    <name evidence="5" type="ORF">BJY01DRAFT_260036</name>
</gene>
<evidence type="ECO:0000313" key="5">
    <source>
        <dbReference type="EMBL" id="KAL2832787.1"/>
    </source>
</evidence>
<dbReference type="Pfam" id="PF01565">
    <property type="entry name" value="FAD_binding_4"/>
    <property type="match status" value="1"/>
</dbReference>
<protein>
    <recommendedName>
        <fullName evidence="4">FAD-binding PCMH-type domain-containing protein</fullName>
    </recommendedName>
</protein>
<dbReference type="InterPro" id="IPR036318">
    <property type="entry name" value="FAD-bd_PCMH-like_sf"/>
</dbReference>
<proteinExistence type="inferred from homology"/>
<feature type="chain" id="PRO_5047404774" description="FAD-binding PCMH-type domain-containing protein" evidence="3">
    <location>
        <begin position="19"/>
        <end position="619"/>
    </location>
</feature>
<dbReference type="InterPro" id="IPR016166">
    <property type="entry name" value="FAD-bd_PCMH"/>
</dbReference>
<sequence>MLLIKGFLLLAGAQSVFAKCRCAPTDECWPSTTQWNTLNSTVAGKLIHNQPLAKACYHGPGYSAAECQRVASNWTNEYWIPESPIGYSYPLVDTCPPINASSIAAYPLCELGTSPAYTIRATGADDVAAGIRFARENNVRLVIKNTGHDISQRSQGYGSLSIWTKHVKDGLHFHKQFNYSEGSCPSNWTGSAITIAGGYIWQDAYDFATKHGHVVVGGGDPTVGCIGGFLQGAGHGSLSHEFGLATDQVLEYKVVLASGETVTANACQNADLFTALRGGGGGTFGVVLSATVKTYPSRPTLYHELIVTGLNNNNNHDNTTSSAVLDATARIASKYPALVDEGFAGTAFLFTQESGPWVYSAPLIKFLGDNKDSSSSSNATAIAIAHAKEVMHREILADLLPGNGSEYLVTSEWSTHPSWAAWYASTHHTTAGNNQPLMASRFFGQAVLSGREVELAGLLGVLTTTKNNTTSTAKVGEGSSSSSTTVLFNLVSGGKVANDVRYTSVNPAWRDAYLLLQTVDMAPANADAEEVQALKADLTTRKLKAMKDLAPGTGTYLNEADPYDPDWRQDWFGEWYEQLVAIKKKYDPEGVFWCWRCVGNEGWEEVTGSALFGPLCQVD</sequence>
<evidence type="ECO:0000313" key="6">
    <source>
        <dbReference type="Proteomes" id="UP001610446"/>
    </source>
</evidence>
<keyword evidence="2" id="KW-0560">Oxidoreductase</keyword>
<dbReference type="PANTHER" id="PTHR13878">
    <property type="entry name" value="GULONOLACTONE OXIDASE"/>
    <property type="match status" value="1"/>
</dbReference>
<dbReference type="InterPro" id="IPR050432">
    <property type="entry name" value="FAD-linked_Oxidoreductases_BP"/>
</dbReference>
<dbReference type="SUPFAM" id="SSF56176">
    <property type="entry name" value="FAD-binding/transporter-associated domain-like"/>
    <property type="match status" value="1"/>
</dbReference>
<comment type="similarity">
    <text evidence="1">Belongs to the oxygen-dependent FAD-linked oxidoreductase family.</text>
</comment>
<dbReference type="Proteomes" id="UP001610446">
    <property type="component" value="Unassembled WGS sequence"/>
</dbReference>
<dbReference type="PANTHER" id="PTHR13878:SF91">
    <property type="entry name" value="FAD BINDING DOMAIN PROTEIN (AFU_ORTHOLOGUE AFUA_6G12070)-RELATED"/>
    <property type="match status" value="1"/>
</dbReference>